<sequence length="82" mass="8882">MKIIPAFAVFLTLILATIKAFGLMTVIGTVQLTWLVVFAPVLIYIGLAVSVIVGWLLILLVLALIAALFGSRTRTSVSLLRR</sequence>
<organism evidence="2 3">
    <name type="scientific">Xanthomonas phage SB3</name>
    <dbReference type="NCBI Taxonomy" id="3117472"/>
    <lineage>
        <taxon>Viruses</taxon>
        <taxon>Duplodnaviria</taxon>
        <taxon>Heunggongvirae</taxon>
        <taxon>Uroviricota</taxon>
        <taxon>Caudoviricetes</taxon>
        <taxon>Autographivirales</taxon>
        <taxon>Autonotataviridae</taxon>
        <taxon>Euvesivirus</taxon>
        <taxon>Euvesivirus SB3</taxon>
    </lineage>
</organism>
<proteinExistence type="predicted"/>
<protein>
    <submittedName>
        <fullName evidence="2">Uncharacterized protein</fullName>
    </submittedName>
</protein>
<keyword evidence="1" id="KW-0472">Membrane</keyword>
<reference evidence="2 3" key="1">
    <citation type="submission" date="2024-01" db="EMBL/GenBank/DDBJ databases">
        <title>Novel lytic viruses for Xanthomonas sp. and Stenotrophomonas maltophilia.</title>
        <authorList>
            <person name="Petrzik K."/>
            <person name="Brazdova S."/>
            <person name="Sovova L."/>
            <person name="Neoralova M."/>
        </authorList>
    </citation>
    <scope>NUCLEOTIDE SEQUENCE [LARGE SCALE GENOMIC DNA]</scope>
</reference>
<keyword evidence="3" id="KW-1185">Reference proteome</keyword>
<evidence type="ECO:0000313" key="3">
    <source>
        <dbReference type="Proteomes" id="UP001386178"/>
    </source>
</evidence>
<dbReference type="EMBL" id="PP079414">
    <property type="protein sequence ID" value="WWO60233.1"/>
    <property type="molecule type" value="Genomic_DNA"/>
</dbReference>
<keyword evidence="1" id="KW-1133">Transmembrane helix</keyword>
<evidence type="ECO:0000256" key="1">
    <source>
        <dbReference type="SAM" id="Phobius"/>
    </source>
</evidence>
<evidence type="ECO:0000313" key="2">
    <source>
        <dbReference type="EMBL" id="WWO60233.1"/>
    </source>
</evidence>
<name>A0ABZ2GVL6_9CAUD</name>
<accession>A0ABZ2GVL6</accession>
<dbReference type="Proteomes" id="UP001386178">
    <property type="component" value="Segment"/>
</dbReference>
<feature type="transmembrane region" description="Helical" evidence="1">
    <location>
        <begin position="36"/>
        <end position="69"/>
    </location>
</feature>
<keyword evidence="1" id="KW-0812">Transmembrane</keyword>